<gene>
    <name evidence="1" type="ORF">NGAL_HAMBI1145_10010</name>
</gene>
<dbReference type="Proteomes" id="UP000046176">
    <property type="component" value="Unassembled WGS sequence"/>
</dbReference>
<dbReference type="RefSeq" id="WP_046665242.1">
    <property type="nucleotide sequence ID" value="NZ_CCRH01000002.1"/>
</dbReference>
<accession>A0A0T7FB20</accession>
<sequence length="429" mass="48843">MAISLNDKYRAILLEKLRPLAKEIRYVNGMFLDRQSTYPFLELDREVRKRKEVAEHLIESVGENPFYQFVTEHLTLQLRDNYEFDKDAEGRVADLPHFTKSGDLAQQLLSDFESLPWRYTITFILPENLTSLLPAQIDELAISRSSRLVRVSEELQTAFSLTSGNKRRDNDGLSLMGMLFSDAKILPVGRLLFQTEIDGFVGVFDKGAALLKAEARLKAFIAFLLAVGRLKVNFLYVPLPPTAELLVHEAVGGGWRFLRSHTLDEEFRRLLPKVGINDVGGMLRETPGLFDQVNQYGIRMCMSGFSETKAARRLQLAATWLFDSLANNRDLLAFVQAMVCLEILLGEQGDDEASIGSLLRNRCAFLIGKSHDEREEIMGELKLIYQVRSKIVHRGKDQLSRDEIAMLFRLRHYCDRVIAKELEIGTPQS</sequence>
<proteinExistence type="predicted"/>
<dbReference type="OrthoDB" id="8445027at2"/>
<name>A0A0T7FB20_NEOGA</name>
<organism evidence="1 2">
    <name type="scientific">Neorhizobium galegae bv. officinalis</name>
    <dbReference type="NCBI Taxonomy" id="323656"/>
    <lineage>
        <taxon>Bacteria</taxon>
        <taxon>Pseudomonadati</taxon>
        <taxon>Pseudomonadota</taxon>
        <taxon>Alphaproteobacteria</taxon>
        <taxon>Hyphomicrobiales</taxon>
        <taxon>Rhizobiaceae</taxon>
        <taxon>Rhizobium/Agrobacterium group</taxon>
        <taxon>Neorhizobium</taxon>
    </lineage>
</organism>
<dbReference type="AlphaFoldDB" id="A0A0T7FB20"/>
<reference evidence="1 2" key="1">
    <citation type="submission" date="2014-08" db="EMBL/GenBank/DDBJ databases">
        <authorList>
            <person name="Chen Y.-H."/>
        </authorList>
    </citation>
    <scope>NUCLEOTIDE SEQUENCE [LARGE SCALE GENOMIC DNA]</scope>
</reference>
<evidence type="ECO:0000313" key="2">
    <source>
        <dbReference type="Proteomes" id="UP000046176"/>
    </source>
</evidence>
<evidence type="ECO:0000313" key="1">
    <source>
        <dbReference type="EMBL" id="CDZ32230.1"/>
    </source>
</evidence>
<dbReference type="EMBL" id="CCRH01000002">
    <property type="protein sequence ID" value="CDZ32230.1"/>
    <property type="molecule type" value="Genomic_DNA"/>
</dbReference>
<protein>
    <submittedName>
        <fullName evidence="1">Uncharacterized protein</fullName>
    </submittedName>
</protein>